<evidence type="ECO:0000256" key="15">
    <source>
        <dbReference type="ARBA" id="ARBA00023141"/>
    </source>
</evidence>
<dbReference type="InterPro" id="IPR050071">
    <property type="entry name" value="Dehydroquinate_synthase"/>
</dbReference>
<proteinExistence type="inferred from homology"/>
<dbReference type="EMBL" id="CP017269">
    <property type="protein sequence ID" value="AOT70490.1"/>
    <property type="molecule type" value="Genomic_DNA"/>
</dbReference>
<dbReference type="EC" id="4.2.3.4" evidence="7 18"/>
<dbReference type="GO" id="GO:0003856">
    <property type="term" value="F:3-dehydroquinate synthase activity"/>
    <property type="evidence" value="ECO:0007669"/>
    <property type="project" value="UniProtKB-UniRule"/>
</dbReference>
<dbReference type="Gene3D" id="3.40.50.1970">
    <property type="match status" value="1"/>
</dbReference>
<comment type="cofactor">
    <cofactor evidence="2 18">
        <name>NAD(+)</name>
        <dbReference type="ChEBI" id="CHEBI:57540"/>
    </cofactor>
</comment>
<evidence type="ECO:0000256" key="12">
    <source>
        <dbReference type="ARBA" id="ARBA00022741"/>
    </source>
</evidence>
<dbReference type="Pfam" id="PF01761">
    <property type="entry name" value="DHQ_synthase"/>
    <property type="match status" value="1"/>
</dbReference>
<dbReference type="GO" id="GO:0005737">
    <property type="term" value="C:cytoplasm"/>
    <property type="evidence" value="ECO:0007669"/>
    <property type="project" value="UniProtKB-SubCell"/>
</dbReference>
<dbReference type="GO" id="GO:0046872">
    <property type="term" value="F:metal ion binding"/>
    <property type="evidence" value="ECO:0007669"/>
    <property type="project" value="UniProtKB-KW"/>
</dbReference>
<evidence type="ECO:0000256" key="11">
    <source>
        <dbReference type="ARBA" id="ARBA00022723"/>
    </source>
</evidence>
<gene>
    <name evidence="18" type="primary">aroB</name>
    <name evidence="21" type="ORF">Gferi_13430</name>
</gene>
<name>A0A1D8GHY9_9FIRM</name>
<feature type="binding site" evidence="18">
    <location>
        <position position="260"/>
    </location>
    <ligand>
        <name>Zn(2+)</name>
        <dbReference type="ChEBI" id="CHEBI:29105"/>
    </ligand>
</feature>
<dbReference type="FunFam" id="3.40.50.1970:FF:000007">
    <property type="entry name" value="Pentafunctional AROM polypeptide"/>
    <property type="match status" value="1"/>
</dbReference>
<feature type="binding site" evidence="18">
    <location>
        <position position="138"/>
    </location>
    <ligand>
        <name>NAD(+)</name>
        <dbReference type="ChEBI" id="CHEBI:57540"/>
    </ligand>
</feature>
<dbReference type="Gene3D" id="1.20.1090.10">
    <property type="entry name" value="Dehydroquinate synthase-like - alpha domain"/>
    <property type="match status" value="1"/>
</dbReference>
<dbReference type="SUPFAM" id="SSF56796">
    <property type="entry name" value="Dehydroquinate synthase-like"/>
    <property type="match status" value="1"/>
</dbReference>
<dbReference type="Proteomes" id="UP000095743">
    <property type="component" value="Chromosome"/>
</dbReference>
<keyword evidence="15 18" id="KW-0057">Aromatic amino acid biosynthesis</keyword>
<comment type="cofactor">
    <cofactor evidence="3">
        <name>Zn(2+)</name>
        <dbReference type="ChEBI" id="CHEBI:29105"/>
    </cofactor>
</comment>
<dbReference type="InterPro" id="IPR056179">
    <property type="entry name" value="DHQS_C"/>
</dbReference>
<dbReference type="GO" id="GO:0009423">
    <property type="term" value="P:chorismate biosynthetic process"/>
    <property type="evidence" value="ECO:0007669"/>
    <property type="project" value="UniProtKB-UniRule"/>
</dbReference>
<feature type="binding site" evidence="18">
    <location>
        <begin position="125"/>
        <end position="126"/>
    </location>
    <ligand>
        <name>NAD(+)</name>
        <dbReference type="ChEBI" id="CHEBI:57540"/>
    </ligand>
</feature>
<dbReference type="PIRSF" id="PIRSF001455">
    <property type="entry name" value="DHQ_synth"/>
    <property type="match status" value="1"/>
</dbReference>
<dbReference type="STRING" id="1424294.Gferi_13430"/>
<dbReference type="GO" id="GO:0009073">
    <property type="term" value="P:aromatic amino acid family biosynthetic process"/>
    <property type="evidence" value="ECO:0007669"/>
    <property type="project" value="UniProtKB-KW"/>
</dbReference>
<reference evidence="21 22" key="1">
    <citation type="submission" date="2016-09" db="EMBL/GenBank/DDBJ databases">
        <title>Genomic analysis reveals versatility of anaerobic energy metabolism of Geosporobacter ferrireducens IRF9 of phylum Firmicutes.</title>
        <authorList>
            <person name="Kim S.-J."/>
        </authorList>
    </citation>
    <scope>NUCLEOTIDE SEQUENCE [LARGE SCALE GENOMIC DNA]</scope>
    <source>
        <strain evidence="21 22">IRF9</strain>
    </source>
</reference>
<evidence type="ECO:0000256" key="17">
    <source>
        <dbReference type="ARBA" id="ARBA00023285"/>
    </source>
</evidence>
<dbReference type="NCBIfam" id="TIGR01357">
    <property type="entry name" value="aroB"/>
    <property type="match status" value="1"/>
</dbReference>
<comment type="cofactor">
    <cofactor evidence="18">
        <name>Co(2+)</name>
        <dbReference type="ChEBI" id="CHEBI:48828"/>
    </cofactor>
    <cofactor evidence="18">
        <name>Zn(2+)</name>
        <dbReference type="ChEBI" id="CHEBI:29105"/>
    </cofactor>
    <text evidence="18">Binds 1 divalent metal cation per subunit. Can use either Co(2+) or Zn(2+).</text>
</comment>
<comment type="catalytic activity">
    <reaction evidence="1 18">
        <text>7-phospho-2-dehydro-3-deoxy-D-arabino-heptonate = 3-dehydroquinate + phosphate</text>
        <dbReference type="Rhea" id="RHEA:21968"/>
        <dbReference type="ChEBI" id="CHEBI:32364"/>
        <dbReference type="ChEBI" id="CHEBI:43474"/>
        <dbReference type="ChEBI" id="CHEBI:58394"/>
        <dbReference type="EC" id="4.2.3.4"/>
    </reaction>
</comment>
<sequence>MESLQINLGERSYSIYIGTGLFSKLDEFKPKADRYLLLTDENVDAYYGEQVMAAVGKENCQKYVIEPGESSKTMETVTGILSYMLDQQFTRKSALIALGGGVVGDIAGFCASVYMRGIEWIQLPTTLLAQVDSSVGGKTGVNMPQGKNVVGSFYQPQAVVIDIDVLKSLPKREMVSGIGEVIKYGIICDYDFFSYMNKNLYQLFTLKKEVLEKVIYDCCRMKAVIVAADEREGGLRKILNFGHTFGHSLEAATNYEKYTHGEAVLIGMSVEAKMAWDMGWIDRLYYEEIKGLIEKTGISLDITNMDKALLLDKMMGDKKNQENKISFILPIEKGGVKEVMLQRDAVKW</sequence>
<dbReference type="InterPro" id="IPR030963">
    <property type="entry name" value="DHQ_synth_fam"/>
</dbReference>
<keyword evidence="13 18" id="KW-0862">Zinc</keyword>
<keyword evidence="9 18" id="KW-0963">Cytoplasm</keyword>
<dbReference type="InterPro" id="IPR030960">
    <property type="entry name" value="DHQS/DOIS_N"/>
</dbReference>
<comment type="function">
    <text evidence="18">Catalyzes the conversion of 3-deoxy-D-arabino-heptulosonate 7-phosphate (DAHP) to dehydroquinate (DHQ).</text>
</comment>
<dbReference type="KEGG" id="gfe:Gferi_13430"/>
<evidence type="ECO:0000256" key="1">
    <source>
        <dbReference type="ARBA" id="ARBA00001393"/>
    </source>
</evidence>
<keyword evidence="10 18" id="KW-0028">Amino-acid biosynthesis</keyword>
<evidence type="ECO:0000256" key="14">
    <source>
        <dbReference type="ARBA" id="ARBA00023027"/>
    </source>
</evidence>
<evidence type="ECO:0000256" key="10">
    <source>
        <dbReference type="ARBA" id="ARBA00022605"/>
    </source>
</evidence>
<feature type="domain" description="3-dehydroquinate synthase N-terminal" evidence="19">
    <location>
        <begin position="63"/>
        <end position="175"/>
    </location>
</feature>
<dbReference type="HAMAP" id="MF_00110">
    <property type="entry name" value="DHQ_synthase"/>
    <property type="match status" value="1"/>
</dbReference>
<evidence type="ECO:0000256" key="18">
    <source>
        <dbReference type="HAMAP-Rule" id="MF_00110"/>
    </source>
</evidence>
<evidence type="ECO:0000256" key="2">
    <source>
        <dbReference type="ARBA" id="ARBA00001911"/>
    </source>
</evidence>
<comment type="pathway">
    <text evidence="5 18">Metabolic intermediate biosynthesis; chorismate biosynthesis; chorismate from D-erythrose 4-phosphate and phosphoenolpyruvate: step 2/7.</text>
</comment>
<evidence type="ECO:0000259" key="19">
    <source>
        <dbReference type="Pfam" id="PF01761"/>
    </source>
</evidence>
<evidence type="ECO:0000256" key="7">
    <source>
        <dbReference type="ARBA" id="ARBA00013031"/>
    </source>
</evidence>
<evidence type="ECO:0000256" key="4">
    <source>
        <dbReference type="ARBA" id="ARBA00004496"/>
    </source>
</evidence>
<dbReference type="Pfam" id="PF24621">
    <property type="entry name" value="DHQS_C"/>
    <property type="match status" value="1"/>
</dbReference>
<evidence type="ECO:0000256" key="6">
    <source>
        <dbReference type="ARBA" id="ARBA00005412"/>
    </source>
</evidence>
<dbReference type="PANTHER" id="PTHR43622">
    <property type="entry name" value="3-DEHYDROQUINATE SYNTHASE"/>
    <property type="match status" value="1"/>
</dbReference>
<feature type="domain" description="3-dehydroquinate synthase C-terminal" evidence="20">
    <location>
        <begin position="177"/>
        <end position="320"/>
    </location>
</feature>
<evidence type="ECO:0000256" key="9">
    <source>
        <dbReference type="ARBA" id="ARBA00022490"/>
    </source>
</evidence>
<dbReference type="UniPathway" id="UPA00053">
    <property type="reaction ID" value="UER00085"/>
</dbReference>
<dbReference type="PANTHER" id="PTHR43622:SF7">
    <property type="entry name" value="3-DEHYDROQUINATE SYNTHASE, CHLOROPLASTIC"/>
    <property type="match status" value="1"/>
</dbReference>
<accession>A0A1D8GHY9</accession>
<evidence type="ECO:0000313" key="21">
    <source>
        <dbReference type="EMBL" id="AOT70490.1"/>
    </source>
</evidence>
<feature type="binding site" evidence="18">
    <location>
        <begin position="101"/>
        <end position="105"/>
    </location>
    <ligand>
        <name>NAD(+)</name>
        <dbReference type="ChEBI" id="CHEBI:57540"/>
    </ligand>
</feature>
<dbReference type="GO" id="GO:0000166">
    <property type="term" value="F:nucleotide binding"/>
    <property type="evidence" value="ECO:0007669"/>
    <property type="project" value="UniProtKB-KW"/>
</dbReference>
<protein>
    <recommendedName>
        <fullName evidence="8 18">3-dehydroquinate synthase</fullName>
        <shortName evidence="18">DHQS</shortName>
        <ecNumber evidence="7 18">4.2.3.4</ecNumber>
    </recommendedName>
</protein>
<keyword evidence="12 18" id="KW-0547">Nucleotide-binding</keyword>
<comment type="caution">
    <text evidence="18">Lacks conserved residue(s) required for the propagation of feature annotation.</text>
</comment>
<evidence type="ECO:0000256" key="3">
    <source>
        <dbReference type="ARBA" id="ARBA00001947"/>
    </source>
</evidence>
<feature type="binding site" evidence="18">
    <location>
        <position position="180"/>
    </location>
    <ligand>
        <name>Zn(2+)</name>
        <dbReference type="ChEBI" id="CHEBI:29105"/>
    </ligand>
</feature>
<feature type="binding site" evidence="18">
    <location>
        <position position="243"/>
    </location>
    <ligand>
        <name>Zn(2+)</name>
        <dbReference type="ChEBI" id="CHEBI:29105"/>
    </ligand>
</feature>
<evidence type="ECO:0000256" key="16">
    <source>
        <dbReference type="ARBA" id="ARBA00023239"/>
    </source>
</evidence>
<keyword evidence="17 18" id="KW-0170">Cobalt</keyword>
<dbReference type="CDD" id="cd08195">
    <property type="entry name" value="DHQS"/>
    <property type="match status" value="1"/>
</dbReference>
<evidence type="ECO:0000256" key="13">
    <source>
        <dbReference type="ARBA" id="ARBA00022833"/>
    </source>
</evidence>
<evidence type="ECO:0000256" key="5">
    <source>
        <dbReference type="ARBA" id="ARBA00004661"/>
    </source>
</evidence>
<keyword evidence="14 18" id="KW-0520">NAD</keyword>
<evidence type="ECO:0000259" key="20">
    <source>
        <dbReference type="Pfam" id="PF24621"/>
    </source>
</evidence>
<dbReference type="AlphaFoldDB" id="A0A1D8GHY9"/>
<organism evidence="21 22">
    <name type="scientific">Geosporobacter ferrireducens</name>
    <dbReference type="NCBI Taxonomy" id="1424294"/>
    <lineage>
        <taxon>Bacteria</taxon>
        <taxon>Bacillati</taxon>
        <taxon>Bacillota</taxon>
        <taxon>Clostridia</taxon>
        <taxon>Peptostreptococcales</taxon>
        <taxon>Thermotaleaceae</taxon>
        <taxon>Geosporobacter</taxon>
    </lineage>
</organism>
<keyword evidence="11 18" id="KW-0479">Metal-binding</keyword>
<dbReference type="InterPro" id="IPR016037">
    <property type="entry name" value="DHQ_synth_AroB"/>
</dbReference>
<evidence type="ECO:0000256" key="8">
    <source>
        <dbReference type="ARBA" id="ARBA00017684"/>
    </source>
</evidence>
<comment type="subcellular location">
    <subcellularLocation>
        <location evidence="4 18">Cytoplasm</location>
    </subcellularLocation>
</comment>
<evidence type="ECO:0000313" key="22">
    <source>
        <dbReference type="Proteomes" id="UP000095743"/>
    </source>
</evidence>
<keyword evidence="16 18" id="KW-0456">Lyase</keyword>
<keyword evidence="22" id="KW-1185">Reference proteome</keyword>
<comment type="similarity">
    <text evidence="6 18">Belongs to the sugar phosphate cyclases superfamily. Dehydroquinate synthase family.</text>
</comment>
<dbReference type="GO" id="GO:0008652">
    <property type="term" value="P:amino acid biosynthetic process"/>
    <property type="evidence" value="ECO:0007669"/>
    <property type="project" value="UniProtKB-KW"/>
</dbReference>
<feature type="binding site" evidence="18">
    <location>
        <position position="147"/>
    </location>
    <ligand>
        <name>NAD(+)</name>
        <dbReference type="ChEBI" id="CHEBI:57540"/>
    </ligand>
</feature>
<dbReference type="RefSeq" id="WP_069977288.1">
    <property type="nucleotide sequence ID" value="NZ_CP017269.1"/>
</dbReference>